<dbReference type="AlphaFoldDB" id="A0A834BQY9"/>
<dbReference type="EMBL" id="WKFB01001047">
    <property type="protein sequence ID" value="KAF6715602.1"/>
    <property type="molecule type" value="Genomic_DNA"/>
</dbReference>
<dbReference type="Proteomes" id="UP000646548">
    <property type="component" value="Unassembled WGS sequence"/>
</dbReference>
<feature type="region of interest" description="Disordered" evidence="1">
    <location>
        <begin position="36"/>
        <end position="66"/>
    </location>
</feature>
<reference evidence="2" key="1">
    <citation type="journal article" name="BMC Genomics">
        <title>Long-read sequencing and de novo genome assembly of marine medaka (Oryzias melastigma).</title>
        <authorList>
            <person name="Liang P."/>
            <person name="Saqib H.S.A."/>
            <person name="Ni X."/>
            <person name="Shen Y."/>
        </authorList>
    </citation>
    <scope>NUCLEOTIDE SEQUENCE</scope>
    <source>
        <strain evidence="2">Bigg-433</strain>
    </source>
</reference>
<proteinExistence type="predicted"/>
<accession>A0A834BQY9</accession>
<name>A0A834BQY9_ORYME</name>
<evidence type="ECO:0000313" key="2">
    <source>
        <dbReference type="EMBL" id="KAF6715602.1"/>
    </source>
</evidence>
<evidence type="ECO:0000313" key="3">
    <source>
        <dbReference type="Proteomes" id="UP000646548"/>
    </source>
</evidence>
<gene>
    <name evidence="2" type="ORF">FQA47_019189</name>
</gene>
<organism evidence="2 3">
    <name type="scientific">Oryzias melastigma</name>
    <name type="common">Marine medaka</name>
    <dbReference type="NCBI Taxonomy" id="30732"/>
    <lineage>
        <taxon>Eukaryota</taxon>
        <taxon>Metazoa</taxon>
        <taxon>Chordata</taxon>
        <taxon>Craniata</taxon>
        <taxon>Vertebrata</taxon>
        <taxon>Euteleostomi</taxon>
        <taxon>Actinopterygii</taxon>
        <taxon>Neopterygii</taxon>
        <taxon>Teleostei</taxon>
        <taxon>Neoteleostei</taxon>
        <taxon>Acanthomorphata</taxon>
        <taxon>Ovalentaria</taxon>
        <taxon>Atherinomorphae</taxon>
        <taxon>Beloniformes</taxon>
        <taxon>Adrianichthyidae</taxon>
        <taxon>Oryziinae</taxon>
        <taxon>Oryzias</taxon>
    </lineage>
</organism>
<feature type="region of interest" description="Disordered" evidence="1">
    <location>
        <begin position="88"/>
        <end position="130"/>
    </location>
</feature>
<evidence type="ECO:0000256" key="1">
    <source>
        <dbReference type="SAM" id="MobiDB-lite"/>
    </source>
</evidence>
<comment type="caution">
    <text evidence="2">The sequence shown here is derived from an EMBL/GenBank/DDBJ whole genome shotgun (WGS) entry which is preliminary data.</text>
</comment>
<sequence length="130" mass="14658">MMTPPRHKELDLQTKLPYRLSQEGIRRSKRIEHNAYQRASWVPPGSDTAPRFAEQPDLDAGTAGMDPSRAAQELQHFLKKCVFQRPVRAARPPGTDRLGTPAPSGRVCRMSRGEEQQRHSGITVRFAPTE</sequence>
<protein>
    <submittedName>
        <fullName evidence="2">Uncharacterized protein</fullName>
    </submittedName>
</protein>